<evidence type="ECO:0000313" key="4">
    <source>
        <dbReference type="Proteomes" id="UP000655225"/>
    </source>
</evidence>
<dbReference type="Proteomes" id="UP000655225">
    <property type="component" value="Unassembled WGS sequence"/>
</dbReference>
<name>A0A834Z0X0_TETSI</name>
<protein>
    <recommendedName>
        <fullName evidence="2">DUF3741 domain-containing protein</fullName>
    </recommendedName>
</protein>
<feature type="domain" description="DUF3741" evidence="2">
    <location>
        <begin position="80"/>
        <end position="94"/>
    </location>
</feature>
<gene>
    <name evidence="3" type="ORF">HHK36_016187</name>
</gene>
<evidence type="ECO:0000259" key="2">
    <source>
        <dbReference type="Pfam" id="PF14383"/>
    </source>
</evidence>
<feature type="region of interest" description="Disordered" evidence="1">
    <location>
        <begin position="1"/>
        <end position="26"/>
    </location>
</feature>
<evidence type="ECO:0000256" key="1">
    <source>
        <dbReference type="SAM" id="MobiDB-lite"/>
    </source>
</evidence>
<proteinExistence type="predicted"/>
<sequence length="427" mass="48068">MKISSSSSSSSSSPSSFDANFTNSRNPTPRCLSGILRRLLCTGSLPTHPSDHILEPDKVECDLSHEDSKVEKKIEDPAVPGLVARLMGLDSLPERTPGSISRSRSVNSAGCWSDIDPMQGMIHRRVRTSLSFREVPTFLQLENEDFFFLSFENLSETKELGLKGKKSEMGFRELKQRRAERSENKENRREKLPEKKIDKKKEDRETNKKVCSEREKPRKKISDKASPSRKFGNGHEIKESGSTPKPRVTANAEDPSKPTNHRQVSGGAKFAKKKKNGSAVKKVEAECNSENSSPVSVLDIGDFLNDTETPLSEENLRSNSRRKLSSELVNLDYPSPHFTSISIANDRELTTIKTKDTESRNMDYHSGDGSEFWGEICKLAEEDTKVANWMSREMLKLEDFQEICIEFGVIILDRLLHEVVDELSGFP</sequence>
<reference evidence="3 4" key="1">
    <citation type="submission" date="2020-04" db="EMBL/GenBank/DDBJ databases">
        <title>Plant Genome Project.</title>
        <authorList>
            <person name="Zhang R.-G."/>
        </authorList>
    </citation>
    <scope>NUCLEOTIDE SEQUENCE [LARGE SCALE GENOMIC DNA]</scope>
    <source>
        <strain evidence="3">YNK0</strain>
        <tissue evidence="3">Leaf</tissue>
    </source>
</reference>
<dbReference type="Pfam" id="PF14383">
    <property type="entry name" value="VARLMGL"/>
    <property type="match status" value="1"/>
</dbReference>
<dbReference type="OMA" id="REMPTFL"/>
<dbReference type="PANTHER" id="PTHR35499">
    <property type="entry name" value="OS05G0128300 PROTEIN"/>
    <property type="match status" value="1"/>
</dbReference>
<dbReference type="PANTHER" id="PTHR35499:SF1">
    <property type="entry name" value="DUF3741 DOMAIN-CONTAINING PROTEIN"/>
    <property type="match status" value="1"/>
</dbReference>
<dbReference type="OrthoDB" id="1924799at2759"/>
<keyword evidence="4" id="KW-1185">Reference proteome</keyword>
<feature type="region of interest" description="Disordered" evidence="1">
    <location>
        <begin position="173"/>
        <end position="277"/>
    </location>
</feature>
<evidence type="ECO:0000313" key="3">
    <source>
        <dbReference type="EMBL" id="KAF8397275.1"/>
    </source>
</evidence>
<dbReference type="InterPro" id="IPR032795">
    <property type="entry name" value="DUF3741-assoc"/>
</dbReference>
<accession>A0A834Z0X0</accession>
<feature type="compositionally biased region" description="Low complexity" evidence="1">
    <location>
        <begin position="1"/>
        <end position="16"/>
    </location>
</feature>
<feature type="compositionally biased region" description="Basic and acidic residues" evidence="1">
    <location>
        <begin position="173"/>
        <end position="223"/>
    </location>
</feature>
<comment type="caution">
    <text evidence="3">The sequence shown here is derived from an EMBL/GenBank/DDBJ whole genome shotgun (WGS) entry which is preliminary data.</text>
</comment>
<dbReference type="AlphaFoldDB" id="A0A834Z0X0"/>
<feature type="compositionally biased region" description="Polar residues" evidence="1">
    <location>
        <begin position="17"/>
        <end position="26"/>
    </location>
</feature>
<dbReference type="EMBL" id="JABCRI010000011">
    <property type="protein sequence ID" value="KAF8397275.1"/>
    <property type="molecule type" value="Genomic_DNA"/>
</dbReference>
<organism evidence="3 4">
    <name type="scientific">Tetracentron sinense</name>
    <name type="common">Spur-leaf</name>
    <dbReference type="NCBI Taxonomy" id="13715"/>
    <lineage>
        <taxon>Eukaryota</taxon>
        <taxon>Viridiplantae</taxon>
        <taxon>Streptophyta</taxon>
        <taxon>Embryophyta</taxon>
        <taxon>Tracheophyta</taxon>
        <taxon>Spermatophyta</taxon>
        <taxon>Magnoliopsida</taxon>
        <taxon>Trochodendrales</taxon>
        <taxon>Trochodendraceae</taxon>
        <taxon>Tetracentron</taxon>
    </lineage>
</organism>